<keyword evidence="2" id="KW-0677">Repeat</keyword>
<dbReference type="InterPro" id="IPR015495">
    <property type="entry name" value="Myb_TF_plants"/>
</dbReference>
<organism evidence="9 10">
    <name type="scientific">Ceratopteris richardii</name>
    <name type="common">Triangle waterfern</name>
    <dbReference type="NCBI Taxonomy" id="49495"/>
    <lineage>
        <taxon>Eukaryota</taxon>
        <taxon>Viridiplantae</taxon>
        <taxon>Streptophyta</taxon>
        <taxon>Embryophyta</taxon>
        <taxon>Tracheophyta</taxon>
        <taxon>Polypodiopsida</taxon>
        <taxon>Polypodiidae</taxon>
        <taxon>Polypodiales</taxon>
        <taxon>Pteridineae</taxon>
        <taxon>Pteridaceae</taxon>
        <taxon>Parkerioideae</taxon>
        <taxon>Ceratopteris</taxon>
    </lineage>
</organism>
<dbReference type="PANTHER" id="PTHR47994">
    <property type="entry name" value="F14D16.11-RELATED"/>
    <property type="match status" value="1"/>
</dbReference>
<dbReference type="Pfam" id="PF00249">
    <property type="entry name" value="Myb_DNA-binding"/>
    <property type="match status" value="2"/>
</dbReference>
<evidence type="ECO:0000256" key="1">
    <source>
        <dbReference type="ARBA" id="ARBA00004123"/>
    </source>
</evidence>
<sequence length="555" mass="60851">MGRAPCCEKDSVKRGPWTPEEDAKLLACINQYGTGSWRTLPKKAGLQRCGKSCRLRWTNYLRPDLKHGRFSDQEEQLIVKLHAALGSRWSLIAAQLPGRTDNDVKNYWNTRLKKKLCEMGIDPITHKPISQLLADLAGSMTLPKGSEIAEATLGCFKDDMLNVLMRRRSDQHSSSPPVATSSCSPIGHMNGSSYIASSTNATSTNHVHSMSFAPLINLATPIAMSCGPVSPNTSLVSGTQGFAIEKSNPFRTVHMSERSITASSSRRKNCTPVPCGPVSGIRSAAGSVLSARPNAGNRPFNLISHYSAKPETTNDHELIPAYPSLNAEVSNDQCENDVNCSSLGTDHSSCNMLDMLIDSSSNSEMKQVPDLNLMQIQSLSVRRPQYFDPQNCREEFSDGQRDICRPMDFAGNLTNLQVMQIEDFMAEKFHGNTTLGHLQNDQMYTLLLQQQESKPHDKENNYITSATLHYKKIPDMNVQNSMKRNVNNSNTVTVGTTANADEGVLQSWSPVSYTNSGSSSSNQSLSVTPHISAVDTVLTSDALLWDLSELGSMVS</sequence>
<keyword evidence="10" id="KW-1185">Reference proteome</keyword>
<evidence type="ECO:0000256" key="5">
    <source>
        <dbReference type="ARBA" id="ARBA00023163"/>
    </source>
</evidence>
<dbReference type="PROSITE" id="PS51294">
    <property type="entry name" value="HTH_MYB"/>
    <property type="match status" value="2"/>
</dbReference>
<comment type="caution">
    <text evidence="9">The sequence shown here is derived from an EMBL/GenBank/DDBJ whole genome shotgun (WGS) entry which is preliminary data.</text>
</comment>
<dbReference type="GO" id="GO:0005634">
    <property type="term" value="C:nucleus"/>
    <property type="evidence" value="ECO:0007669"/>
    <property type="project" value="UniProtKB-SubCell"/>
</dbReference>
<protein>
    <submittedName>
        <fullName evidence="9">Uncharacterized protein</fullName>
    </submittedName>
</protein>
<dbReference type="Gene3D" id="1.10.10.60">
    <property type="entry name" value="Homeodomain-like"/>
    <property type="match status" value="2"/>
</dbReference>
<feature type="domain" description="HTH myb-type" evidence="8">
    <location>
        <begin position="62"/>
        <end position="116"/>
    </location>
</feature>
<dbReference type="FunFam" id="1.10.10.60:FF:000204">
    <property type="entry name" value="transcription factor MYB80"/>
    <property type="match status" value="1"/>
</dbReference>
<dbReference type="SUPFAM" id="SSF46689">
    <property type="entry name" value="Homeodomain-like"/>
    <property type="match status" value="1"/>
</dbReference>
<dbReference type="GO" id="GO:0003677">
    <property type="term" value="F:DNA binding"/>
    <property type="evidence" value="ECO:0007669"/>
    <property type="project" value="UniProtKB-KW"/>
</dbReference>
<accession>A0A8T2U277</accession>
<dbReference type="InterPro" id="IPR001005">
    <property type="entry name" value="SANT/Myb"/>
</dbReference>
<keyword evidence="3" id="KW-0805">Transcription regulation</keyword>
<feature type="domain" description="HTH myb-type" evidence="8">
    <location>
        <begin position="9"/>
        <end position="61"/>
    </location>
</feature>
<dbReference type="InterPro" id="IPR009057">
    <property type="entry name" value="Homeodomain-like_sf"/>
</dbReference>
<feature type="domain" description="Myb-like" evidence="7">
    <location>
        <begin position="62"/>
        <end position="112"/>
    </location>
</feature>
<evidence type="ECO:0000256" key="4">
    <source>
        <dbReference type="ARBA" id="ARBA00023125"/>
    </source>
</evidence>
<keyword evidence="6" id="KW-0539">Nucleus</keyword>
<dbReference type="PANTHER" id="PTHR47994:SF5">
    <property type="entry name" value="F14D16.11-RELATED"/>
    <property type="match status" value="1"/>
</dbReference>
<evidence type="ECO:0000313" key="9">
    <source>
        <dbReference type="EMBL" id="KAH7428758.1"/>
    </source>
</evidence>
<name>A0A8T2U277_CERRI</name>
<dbReference type="SMART" id="SM00717">
    <property type="entry name" value="SANT"/>
    <property type="match status" value="2"/>
</dbReference>
<reference evidence="9" key="1">
    <citation type="submission" date="2021-08" db="EMBL/GenBank/DDBJ databases">
        <title>WGS assembly of Ceratopteris richardii.</title>
        <authorList>
            <person name="Marchant D.B."/>
            <person name="Chen G."/>
            <person name="Jenkins J."/>
            <person name="Shu S."/>
            <person name="Leebens-Mack J."/>
            <person name="Grimwood J."/>
            <person name="Schmutz J."/>
            <person name="Soltis P."/>
            <person name="Soltis D."/>
            <person name="Chen Z.-H."/>
        </authorList>
    </citation>
    <scope>NUCLEOTIDE SEQUENCE</scope>
    <source>
        <strain evidence="9">Whitten #5841</strain>
        <tissue evidence="9">Leaf</tissue>
    </source>
</reference>
<dbReference type="OrthoDB" id="2143914at2759"/>
<dbReference type="Proteomes" id="UP000825935">
    <property type="component" value="Chromosome 9"/>
</dbReference>
<gene>
    <name evidence="9" type="ORF">KP509_09G016100</name>
</gene>
<evidence type="ECO:0000259" key="8">
    <source>
        <dbReference type="PROSITE" id="PS51294"/>
    </source>
</evidence>
<evidence type="ECO:0000256" key="3">
    <source>
        <dbReference type="ARBA" id="ARBA00023015"/>
    </source>
</evidence>
<evidence type="ECO:0000256" key="6">
    <source>
        <dbReference type="ARBA" id="ARBA00023242"/>
    </source>
</evidence>
<dbReference type="FunFam" id="1.10.10.60:FF:000015">
    <property type="entry name" value="Transcription factor RAX3"/>
    <property type="match status" value="1"/>
</dbReference>
<comment type="subcellular location">
    <subcellularLocation>
        <location evidence="1">Nucleus</location>
    </subcellularLocation>
</comment>
<dbReference type="AlphaFoldDB" id="A0A8T2U277"/>
<proteinExistence type="predicted"/>
<dbReference type="EMBL" id="CM035414">
    <property type="protein sequence ID" value="KAH7428758.1"/>
    <property type="molecule type" value="Genomic_DNA"/>
</dbReference>
<keyword evidence="4" id="KW-0238">DNA-binding</keyword>
<evidence type="ECO:0000259" key="7">
    <source>
        <dbReference type="PROSITE" id="PS50090"/>
    </source>
</evidence>
<dbReference type="InterPro" id="IPR017930">
    <property type="entry name" value="Myb_dom"/>
</dbReference>
<feature type="domain" description="Myb-like" evidence="7">
    <location>
        <begin position="9"/>
        <end position="61"/>
    </location>
</feature>
<dbReference type="CDD" id="cd00167">
    <property type="entry name" value="SANT"/>
    <property type="match status" value="2"/>
</dbReference>
<dbReference type="PROSITE" id="PS50090">
    <property type="entry name" value="MYB_LIKE"/>
    <property type="match status" value="2"/>
</dbReference>
<evidence type="ECO:0000256" key="2">
    <source>
        <dbReference type="ARBA" id="ARBA00022737"/>
    </source>
</evidence>
<evidence type="ECO:0000313" key="10">
    <source>
        <dbReference type="Proteomes" id="UP000825935"/>
    </source>
</evidence>
<keyword evidence="5" id="KW-0804">Transcription</keyword>